<dbReference type="Gene3D" id="1.10.10.60">
    <property type="entry name" value="Homeodomain-like"/>
    <property type="match status" value="2"/>
</dbReference>
<dbReference type="InterPro" id="IPR009057">
    <property type="entry name" value="Homeodomain-like_sf"/>
</dbReference>
<feature type="domain" description="HTH araC/xylS-type" evidence="5">
    <location>
        <begin position="184"/>
        <end position="284"/>
    </location>
</feature>
<keyword evidence="2" id="KW-0238">DNA-binding</keyword>
<evidence type="ECO:0000259" key="5">
    <source>
        <dbReference type="PROSITE" id="PS01124"/>
    </source>
</evidence>
<comment type="caution">
    <text evidence="6">The sequence shown here is derived from an EMBL/GenBank/DDBJ whole genome shotgun (WGS) entry which is preliminary data.</text>
</comment>
<dbReference type="Gene3D" id="2.60.120.10">
    <property type="entry name" value="Jelly Rolls"/>
    <property type="match status" value="1"/>
</dbReference>
<organism evidence="6 7">
    <name type="scientific">Paenibacillus rhizosphaerae</name>
    <dbReference type="NCBI Taxonomy" id="297318"/>
    <lineage>
        <taxon>Bacteria</taxon>
        <taxon>Bacillati</taxon>
        <taxon>Bacillota</taxon>
        <taxon>Bacilli</taxon>
        <taxon>Bacillales</taxon>
        <taxon>Paenibacillaceae</taxon>
        <taxon>Paenibacillus</taxon>
    </lineage>
</organism>
<dbReference type="PROSITE" id="PS00041">
    <property type="entry name" value="HTH_ARAC_FAMILY_1"/>
    <property type="match status" value="2"/>
</dbReference>
<evidence type="ECO:0000256" key="1">
    <source>
        <dbReference type="ARBA" id="ARBA00023015"/>
    </source>
</evidence>
<keyword evidence="4" id="KW-0804">Transcription</keyword>
<dbReference type="GO" id="GO:0043565">
    <property type="term" value="F:sequence-specific DNA binding"/>
    <property type="evidence" value="ECO:0007669"/>
    <property type="project" value="InterPro"/>
</dbReference>
<dbReference type="Pfam" id="PF12833">
    <property type="entry name" value="HTH_18"/>
    <property type="match status" value="1"/>
</dbReference>
<dbReference type="SMART" id="SM00342">
    <property type="entry name" value="HTH_ARAC"/>
    <property type="match status" value="1"/>
</dbReference>
<dbReference type="PANTHER" id="PTHR46796">
    <property type="entry name" value="HTH-TYPE TRANSCRIPTIONAL ACTIVATOR RHAS-RELATED"/>
    <property type="match status" value="1"/>
</dbReference>
<proteinExistence type="predicted"/>
<gene>
    <name evidence="6" type="ORF">BK138_01620</name>
</gene>
<keyword evidence="1" id="KW-0805">Transcription regulation</keyword>
<dbReference type="InterPro" id="IPR018062">
    <property type="entry name" value="HTH_AraC-typ_CS"/>
</dbReference>
<dbReference type="GO" id="GO:0003700">
    <property type="term" value="F:DNA-binding transcription factor activity"/>
    <property type="evidence" value="ECO:0007669"/>
    <property type="project" value="InterPro"/>
</dbReference>
<dbReference type="EMBL" id="MRTP01000001">
    <property type="protein sequence ID" value="OMF57344.1"/>
    <property type="molecule type" value="Genomic_DNA"/>
</dbReference>
<evidence type="ECO:0000313" key="6">
    <source>
        <dbReference type="EMBL" id="OMF57344.1"/>
    </source>
</evidence>
<name>A0A1R1EZT7_9BACL</name>
<dbReference type="PROSITE" id="PS01124">
    <property type="entry name" value="HTH_ARAC_FAMILY_2"/>
    <property type="match status" value="1"/>
</dbReference>
<dbReference type="AlphaFoldDB" id="A0A1R1EZT7"/>
<dbReference type="SUPFAM" id="SSF51215">
    <property type="entry name" value="Regulatory protein AraC"/>
    <property type="match status" value="1"/>
</dbReference>
<protein>
    <recommendedName>
        <fullName evidence="5">HTH araC/xylS-type domain-containing protein</fullName>
    </recommendedName>
</protein>
<accession>A0A1R1EZT7</accession>
<evidence type="ECO:0000256" key="2">
    <source>
        <dbReference type="ARBA" id="ARBA00023125"/>
    </source>
</evidence>
<evidence type="ECO:0000256" key="4">
    <source>
        <dbReference type="ARBA" id="ARBA00023163"/>
    </source>
</evidence>
<evidence type="ECO:0000313" key="7">
    <source>
        <dbReference type="Proteomes" id="UP000187172"/>
    </source>
</evidence>
<evidence type="ECO:0000256" key="3">
    <source>
        <dbReference type="ARBA" id="ARBA00023159"/>
    </source>
</evidence>
<dbReference type="InterPro" id="IPR014710">
    <property type="entry name" value="RmlC-like_jellyroll"/>
</dbReference>
<dbReference type="Proteomes" id="UP000187172">
    <property type="component" value="Unassembled WGS sequence"/>
</dbReference>
<keyword evidence="3" id="KW-0010">Activator</keyword>
<dbReference type="InterPro" id="IPR018060">
    <property type="entry name" value="HTH_AraC"/>
</dbReference>
<sequence>MYTGTLDMITPTVNFSARATAEAGTDWGYRKIPDNQLFYVVSGCAELEIGGQKVAILPGECVCYGPECQTKLTAIRTTDYISVHFHWHASSPLPVHPGLQIKYGDPGSFSAPQLSVFHIPSYGEVKVPTLLTIAGLEPILSKMVNEYESELPGYTLTLRSLMMQAITLICRQLLGNDSIQGSRNKIEPAIQAMQDEPGINWSVAALANLCGYHPVHFTKLFKHEMGVTPKHFIIRERIKRAKLALLQGEKLEWIAERFGFKSLHYFSYQFKQETGLTPTEFRMNGRTGGDG</sequence>
<dbReference type="RefSeq" id="WP_076165031.1">
    <property type="nucleotide sequence ID" value="NZ_MRTP01000001.1"/>
</dbReference>
<reference evidence="6 7" key="1">
    <citation type="submission" date="2016-11" db="EMBL/GenBank/DDBJ databases">
        <title>Paenibacillus species isolates.</title>
        <authorList>
            <person name="Beno S.M."/>
        </authorList>
    </citation>
    <scope>NUCLEOTIDE SEQUENCE [LARGE SCALE GENOMIC DNA]</scope>
    <source>
        <strain evidence="6 7">FSL R5-0378</strain>
    </source>
</reference>
<keyword evidence="7" id="KW-1185">Reference proteome</keyword>
<dbReference type="InterPro" id="IPR050204">
    <property type="entry name" value="AraC_XylS_family_regulators"/>
</dbReference>
<dbReference type="STRING" id="297318.BK138_01620"/>
<dbReference type="InterPro" id="IPR037923">
    <property type="entry name" value="HTH-like"/>
</dbReference>
<dbReference type="SUPFAM" id="SSF46689">
    <property type="entry name" value="Homeodomain-like"/>
    <property type="match status" value="2"/>
</dbReference>